<feature type="coiled-coil region" evidence="1">
    <location>
        <begin position="341"/>
        <end position="368"/>
    </location>
</feature>
<protein>
    <submittedName>
        <fullName evidence="2">Uncharacterized protein</fullName>
    </submittedName>
</protein>
<evidence type="ECO:0000256" key="1">
    <source>
        <dbReference type="SAM" id="Coils"/>
    </source>
</evidence>
<keyword evidence="1" id="KW-0175">Coiled coil</keyword>
<feature type="coiled-coil region" evidence="1">
    <location>
        <begin position="118"/>
        <end position="158"/>
    </location>
</feature>
<feature type="coiled-coil region" evidence="1">
    <location>
        <begin position="492"/>
        <end position="546"/>
    </location>
</feature>
<dbReference type="AlphaFoldDB" id="A0A8S1RMG5"/>
<dbReference type="OrthoDB" id="309594at2759"/>
<evidence type="ECO:0000313" key="2">
    <source>
        <dbReference type="EMBL" id="CAD8128553.1"/>
    </source>
</evidence>
<keyword evidence="3" id="KW-1185">Reference proteome</keyword>
<organism evidence="2 3">
    <name type="scientific">Paramecium sonneborni</name>
    <dbReference type="NCBI Taxonomy" id="65129"/>
    <lineage>
        <taxon>Eukaryota</taxon>
        <taxon>Sar</taxon>
        <taxon>Alveolata</taxon>
        <taxon>Ciliophora</taxon>
        <taxon>Intramacronucleata</taxon>
        <taxon>Oligohymenophorea</taxon>
        <taxon>Peniculida</taxon>
        <taxon>Parameciidae</taxon>
        <taxon>Paramecium</taxon>
    </lineage>
</organism>
<evidence type="ECO:0000313" key="3">
    <source>
        <dbReference type="Proteomes" id="UP000692954"/>
    </source>
</evidence>
<comment type="caution">
    <text evidence="2">The sequence shown here is derived from an EMBL/GenBank/DDBJ whole genome shotgun (WGS) entry which is preliminary data.</text>
</comment>
<gene>
    <name evidence="2" type="ORF">PSON_ATCC_30995.1.T1910012</name>
</gene>
<name>A0A8S1RMG5_9CILI</name>
<accession>A0A8S1RMG5</accession>
<dbReference type="Proteomes" id="UP000692954">
    <property type="component" value="Unassembled WGS sequence"/>
</dbReference>
<reference evidence="2" key="1">
    <citation type="submission" date="2021-01" db="EMBL/GenBank/DDBJ databases">
        <authorList>
            <consortium name="Genoscope - CEA"/>
            <person name="William W."/>
        </authorList>
    </citation>
    <scope>NUCLEOTIDE SEQUENCE</scope>
</reference>
<feature type="coiled-coil region" evidence="1">
    <location>
        <begin position="285"/>
        <end position="312"/>
    </location>
</feature>
<dbReference type="EMBL" id="CAJJDN010000191">
    <property type="protein sequence ID" value="CAD8128553.1"/>
    <property type="molecule type" value="Genomic_DNA"/>
</dbReference>
<sequence>MNILNQKQVQETQEKTCKIHNLEFIAVDLDLSDKAQIQFFCGKCLVEKLNNNKVTTIEQSKDIILKVKIQQKDFKTKENQARLTYYKNILDQIMDFKRFIDDSLEQMYKQIQQYIFPIQKEKQELIEYEQQLNYFEDIKQLSELYSQDEQKSIKLQEDNNFIDEISRQFELLFNCSEYFQTLDTFKNTKETIKDIIQSNIIELFPFVNIKKNDPKTPSLNRICTNHKKEIIMIDMDSQNKKIEDRFACVDCISQNPKIKYQTIEDIDKEWKEYNTETDKLLKEYKKESRDKKSELFNQIAQMRKNYNKKLNEISDKLITESFLCSDKINQSNQIKKMSIQALSDEQLLKDLKQLIEKEKEKVQQSQIITTLKNKDSIFKKEIESQLESLQQYDQQDIQQSLDILRDISKKNLVGQLTDINQEIQKCAQKDENYKNQINFIKEIQELIDQAKKYQCQLHLFDQAITVYQQHIQKLEYIQENIEIKSKDQAVKSEQLKSQYSKLSNILNEYKKIFDNNSTDLKRFCNIQQMETEILKLTETNKNSEIEKNNLINSMEVSFQQKLNELNAKLQLNFFLFQQNKINKCLFQIPKIAENLLSMHSLADPLISALYSPQIEKVVKEVIQSFFFGDTHKKMSEYQRLEVVAGGKSKVQTQNSPRNRPLMNAMQNAAETIEPSQIQIFQQLASTYATIQIGKNMESFF</sequence>
<proteinExistence type="predicted"/>